<keyword evidence="4" id="KW-0472">Membrane</keyword>
<comment type="subcellular location">
    <subcellularLocation>
        <location evidence="1">Endomembrane system</location>
    </subcellularLocation>
</comment>
<evidence type="ECO:0000256" key="4">
    <source>
        <dbReference type="ARBA" id="ARBA00023136"/>
    </source>
</evidence>
<feature type="compositionally biased region" description="Basic and acidic residues" evidence="5">
    <location>
        <begin position="650"/>
        <end position="660"/>
    </location>
</feature>
<keyword evidence="8" id="KW-1185">Reference proteome</keyword>
<feature type="domain" description="SUN" evidence="6">
    <location>
        <begin position="154"/>
        <end position="405"/>
    </location>
</feature>
<proteinExistence type="predicted"/>
<accession>A0A6A2WB88</accession>
<feature type="region of interest" description="Disordered" evidence="5">
    <location>
        <begin position="426"/>
        <end position="459"/>
    </location>
</feature>
<keyword evidence="2" id="KW-0812">Transmembrane</keyword>
<gene>
    <name evidence="7" type="ORF">F3Y22_tig00117034pilonHSYRG00001</name>
</gene>
<protein>
    <submittedName>
        <fullName evidence="7">Galactose-binding protein isoform 1</fullName>
    </submittedName>
</protein>
<dbReference type="EMBL" id="VEPZ02001782">
    <property type="protein sequence ID" value="KAE8654868.1"/>
    <property type="molecule type" value="Genomic_DNA"/>
</dbReference>
<feature type="region of interest" description="Disordered" evidence="5">
    <location>
        <begin position="637"/>
        <end position="660"/>
    </location>
</feature>
<evidence type="ECO:0000259" key="6">
    <source>
        <dbReference type="PROSITE" id="PS51469"/>
    </source>
</evidence>
<dbReference type="Pfam" id="PF07738">
    <property type="entry name" value="Sad1_UNC"/>
    <property type="match status" value="1"/>
</dbReference>
<dbReference type="PANTHER" id="PTHR12953">
    <property type="entry name" value="MEMBRANE PROTEIN CH1 RELATED"/>
    <property type="match status" value="1"/>
</dbReference>
<evidence type="ECO:0000313" key="8">
    <source>
        <dbReference type="Proteomes" id="UP000436088"/>
    </source>
</evidence>
<keyword evidence="3" id="KW-1133">Transmembrane helix</keyword>
<dbReference type="InterPro" id="IPR045120">
    <property type="entry name" value="Suco/Slp1-like"/>
</dbReference>
<dbReference type="Proteomes" id="UP000436088">
    <property type="component" value="Unassembled WGS sequence"/>
</dbReference>
<reference evidence="7" key="1">
    <citation type="submission" date="2019-09" db="EMBL/GenBank/DDBJ databases">
        <title>Draft genome information of white flower Hibiscus syriacus.</title>
        <authorList>
            <person name="Kim Y.-M."/>
        </authorList>
    </citation>
    <scope>NUCLEOTIDE SEQUENCE [LARGE SCALE GENOMIC DNA]</scope>
    <source>
        <strain evidence="7">YM2019G1</strain>
    </source>
</reference>
<organism evidence="7 8">
    <name type="scientific">Hibiscus syriacus</name>
    <name type="common">Rose of Sharon</name>
    <dbReference type="NCBI Taxonomy" id="106335"/>
    <lineage>
        <taxon>Eukaryota</taxon>
        <taxon>Viridiplantae</taxon>
        <taxon>Streptophyta</taxon>
        <taxon>Embryophyta</taxon>
        <taxon>Tracheophyta</taxon>
        <taxon>Spermatophyta</taxon>
        <taxon>Magnoliopsida</taxon>
        <taxon>eudicotyledons</taxon>
        <taxon>Gunneridae</taxon>
        <taxon>Pentapetalae</taxon>
        <taxon>rosids</taxon>
        <taxon>malvids</taxon>
        <taxon>Malvales</taxon>
        <taxon>Malvaceae</taxon>
        <taxon>Malvoideae</taxon>
        <taxon>Hibiscus</taxon>
    </lineage>
</organism>
<evidence type="ECO:0000256" key="1">
    <source>
        <dbReference type="ARBA" id="ARBA00004308"/>
    </source>
</evidence>
<dbReference type="PROSITE" id="PS51469">
    <property type="entry name" value="SUN"/>
    <property type="match status" value="1"/>
</dbReference>
<feature type="compositionally biased region" description="Basic and acidic residues" evidence="5">
    <location>
        <begin position="439"/>
        <end position="454"/>
    </location>
</feature>
<evidence type="ECO:0000256" key="3">
    <source>
        <dbReference type="ARBA" id="ARBA00022989"/>
    </source>
</evidence>
<dbReference type="PANTHER" id="PTHR12953:SF0">
    <property type="entry name" value="SUN DOMAIN-CONTAINING OSSIFICATION FACTOR"/>
    <property type="match status" value="1"/>
</dbReference>
<evidence type="ECO:0000256" key="2">
    <source>
        <dbReference type="ARBA" id="ARBA00022692"/>
    </source>
</evidence>
<evidence type="ECO:0000256" key="5">
    <source>
        <dbReference type="SAM" id="MobiDB-lite"/>
    </source>
</evidence>
<name>A0A6A2WB88_HIBSY</name>
<dbReference type="GO" id="GO:0012505">
    <property type="term" value="C:endomembrane system"/>
    <property type="evidence" value="ECO:0007669"/>
    <property type="project" value="UniProtKB-SubCell"/>
</dbReference>
<dbReference type="InterPro" id="IPR012919">
    <property type="entry name" value="SUN_dom"/>
</dbReference>
<dbReference type="GO" id="GO:0034975">
    <property type="term" value="P:protein folding in endoplasmic reticulum"/>
    <property type="evidence" value="ECO:0007669"/>
    <property type="project" value="TreeGrafter"/>
</dbReference>
<dbReference type="GO" id="GO:0005737">
    <property type="term" value="C:cytoplasm"/>
    <property type="evidence" value="ECO:0007669"/>
    <property type="project" value="TreeGrafter"/>
</dbReference>
<evidence type="ECO:0000313" key="7">
    <source>
        <dbReference type="EMBL" id="KAE8654868.1"/>
    </source>
</evidence>
<comment type="caution">
    <text evidence="7">The sequence shown here is derived from an EMBL/GenBank/DDBJ whole genome shotgun (WGS) entry which is preliminary data.</text>
</comment>
<dbReference type="AlphaFoldDB" id="A0A6A2WB88"/>
<sequence length="1009" mass="113202">MTRLLGSAQYRLTREEMDDEAHAPVGVRSLAATTVKLLALWSPPALFGEMMISGGRVMRLTDMLNITYSSSARKSSGWAISEGAAPTRFLCLWLLFCGDFSLFSLWLCHGDGHSLVLDVLFIWILYVHLSSVQITLCLIEGAIRPRAKNKECWHGSISVVPLSHAVLPLYAKYCYHFWFSSFRPQCFELLTPFKGGSVVLGLSTWVDARMGHYEHSDSPGQCLAGGSGSFSLMMCFCTNVAEITDLHDDSPANDEASKNHVSTNEELNAGNFVAEIKSENTSPKSDRLSHAVPLGLDEFKSRAFISKSRSDTAQAGVIHRGFAVVRVTCDGRNSVRDDRNSARDCRNHDVWTTLGNFTAANVKIAQRFVLQEPKWVRYMKLNLLSHYGSEFYCTLSVIEVYGVDVVERMLEDLIFVQDNLFAPEDGVRDQKQTPSQVESSHRDDIHQSSHKEMGSEPSVVNSNVQLDATSNVAPNPVEEIRLQQVCRVPGDCSKILMQKVRALALSLSVLEPYLEESNSNYNNIFKEFDQEIGEKDKLLDKIKENINDLLDSQNIVPKDVADIASWKSLAKTNLMCWPISGSSLPNGDELHARKGWVGTLKLDDPFVRVFIPSATNKPKYKTSTFAFVQFSNENSRKRSADIGKTQMEANKSKKDGKRRFEEDVKSRISLRDDRTYKESFLERLAGSSRKFICIPEETRNREDFSFVKLLVRVTSLFYVPKMINVGEDLERASEGWFSEDASLEEDEGSRLALAAVGIEQSTKEALLKVDTWLEQGETCGLKGDRGGQSLLSQFEEYSGPRFYTSSPSNDNWEPNSPIQRLKIDGPLIYKAQQSFELIPVCAKRPSVGCRTGIVSGKDNRRNRRTLIRDTLDMGYVVSPAEGSDGGLMSWDDSISEVKEHFVKTTQLLLPKSILDHNAIFLGTMASTGEGVVEIVQNRGADLVPKRKIQMGHQILECPFIANEGIGYWRKKGLKGGVFKVDFRKVYNTIDWPILFKVMEKKGFGVKWRN</sequence>
<dbReference type="GO" id="GO:0016020">
    <property type="term" value="C:membrane"/>
    <property type="evidence" value="ECO:0007669"/>
    <property type="project" value="InterPro"/>
</dbReference>